<evidence type="ECO:0000256" key="1">
    <source>
        <dbReference type="ARBA" id="ARBA00023002"/>
    </source>
</evidence>
<feature type="domain" description="Sulfatase-modifying factor enzyme-like" evidence="4">
    <location>
        <begin position="197"/>
        <end position="330"/>
    </location>
</feature>
<dbReference type="InterPro" id="IPR024775">
    <property type="entry name" value="DinB-like"/>
</dbReference>
<dbReference type="NCBIfam" id="TIGR03440">
    <property type="entry name" value="egtB_TIGR03440"/>
    <property type="match status" value="1"/>
</dbReference>
<protein>
    <submittedName>
        <fullName evidence="6">Iron(II)-dependent oxidoreductase EgtB</fullName>
        <ecNumber evidence="6">1.8.-.-</ecNumber>
    </submittedName>
</protein>
<dbReference type="RefSeq" id="WP_124079366.1">
    <property type="nucleotide sequence ID" value="NZ_UWPJ01000016.1"/>
</dbReference>
<dbReference type="InterPro" id="IPR042095">
    <property type="entry name" value="SUMF_sf"/>
</dbReference>
<feature type="domain" description="Sulfatase-modifying factor enzyme-like" evidence="4">
    <location>
        <begin position="340"/>
        <end position="418"/>
    </location>
</feature>
<keyword evidence="1 6" id="KW-0560">Oxidoreductase</keyword>
<evidence type="ECO:0000313" key="7">
    <source>
        <dbReference type="Proteomes" id="UP000277294"/>
    </source>
</evidence>
<gene>
    <name evidence="6" type="primary">egtB</name>
    <name evidence="6" type="ORF">PIGHUM_01918</name>
</gene>
<feature type="domain" description="DinB-like" evidence="5">
    <location>
        <begin position="18"/>
        <end position="150"/>
    </location>
</feature>
<dbReference type="InterPro" id="IPR005532">
    <property type="entry name" value="SUMF_dom"/>
</dbReference>
<dbReference type="Pfam" id="PF12867">
    <property type="entry name" value="DinB_2"/>
    <property type="match status" value="1"/>
</dbReference>
<dbReference type="InterPro" id="IPR051043">
    <property type="entry name" value="Sulfatase_Mod_Factor_Kinase"/>
</dbReference>
<dbReference type="PANTHER" id="PTHR23150">
    <property type="entry name" value="SULFATASE MODIFYING FACTOR 1, 2"/>
    <property type="match status" value="1"/>
</dbReference>
<name>A0A3P4B0N1_9BURK</name>
<dbReference type="SUPFAM" id="SSF109854">
    <property type="entry name" value="DinB/YfiT-like putative metalloenzymes"/>
    <property type="match status" value="1"/>
</dbReference>
<dbReference type="InterPro" id="IPR017806">
    <property type="entry name" value="EgtB"/>
</dbReference>
<keyword evidence="2" id="KW-0408">Iron</keyword>
<dbReference type="EMBL" id="UWPJ01000016">
    <property type="protein sequence ID" value="VCU69853.1"/>
    <property type="molecule type" value="Genomic_DNA"/>
</dbReference>
<dbReference type="EC" id="1.8.-.-" evidence="6"/>
<proteinExistence type="predicted"/>
<dbReference type="GO" id="GO:0052699">
    <property type="term" value="P:ergothioneine biosynthetic process"/>
    <property type="evidence" value="ECO:0007669"/>
    <property type="project" value="InterPro"/>
</dbReference>
<evidence type="ECO:0000256" key="2">
    <source>
        <dbReference type="ARBA" id="ARBA00023004"/>
    </source>
</evidence>
<organism evidence="6 7">
    <name type="scientific">Pigmentiphaga humi</name>
    <dbReference type="NCBI Taxonomy" id="2478468"/>
    <lineage>
        <taxon>Bacteria</taxon>
        <taxon>Pseudomonadati</taxon>
        <taxon>Pseudomonadota</taxon>
        <taxon>Betaproteobacteria</taxon>
        <taxon>Burkholderiales</taxon>
        <taxon>Alcaligenaceae</taxon>
        <taxon>Pigmentiphaga</taxon>
    </lineage>
</organism>
<dbReference type="Proteomes" id="UP000277294">
    <property type="component" value="Unassembled WGS sequence"/>
</dbReference>
<dbReference type="SUPFAM" id="SSF56436">
    <property type="entry name" value="C-type lectin-like"/>
    <property type="match status" value="1"/>
</dbReference>
<comment type="pathway">
    <text evidence="3">Amino-acid biosynthesis; ergothioneine biosynthesis.</text>
</comment>
<dbReference type="Pfam" id="PF03781">
    <property type="entry name" value="FGE-sulfatase"/>
    <property type="match status" value="2"/>
</dbReference>
<accession>A0A3P4B0N1</accession>
<dbReference type="OrthoDB" id="9768004at2"/>
<evidence type="ECO:0000256" key="3">
    <source>
        <dbReference type="ARBA" id="ARBA00037882"/>
    </source>
</evidence>
<sequence>MNARDRLPDAAQLAWRAQRVRQATLAMLAGLSAEDCLLQSMPEASPVKWHVAHVTWFFETFVLEPREPGFRPYDASFRELFNSYYVGVGARHPRGQRGLLSRPPLERVLGYQETVLQRLLDWLERGAADPQALALIELGLQHEQQHQELIATDLKHHFWHNPALPAWRPAREGAREDPGALTFRRYPAELAQAGHDGEGFAFDNESPRHRVWLEAFELAQRPVVNAEYLAFVEDGGYERPELWLSDGWDACRREGWQAPLYWLRQDGGWHTYTCAGLRPLNGAEPVCHVSYYEAEAYARWAGARLPSELEWEHAARQAGGVQDGDFAESGHFHPRPLEPGHSAFFGSVWEWTQSAYLPYPGFAPAAGAVGEYNGKFMINQMVLRGGSCATPASHIRPSYRNFFWPAARWQFSGIRLAR</sequence>
<evidence type="ECO:0000259" key="4">
    <source>
        <dbReference type="Pfam" id="PF03781"/>
    </source>
</evidence>
<dbReference type="Gene3D" id="3.90.1580.10">
    <property type="entry name" value="paralog of FGE (formylglycine-generating enzyme)"/>
    <property type="match status" value="1"/>
</dbReference>
<dbReference type="AlphaFoldDB" id="A0A3P4B0N1"/>
<dbReference type="InterPro" id="IPR016187">
    <property type="entry name" value="CTDL_fold"/>
</dbReference>
<reference evidence="6 7" key="1">
    <citation type="submission" date="2018-10" db="EMBL/GenBank/DDBJ databases">
        <authorList>
            <person name="Criscuolo A."/>
        </authorList>
    </citation>
    <scope>NUCLEOTIDE SEQUENCE [LARGE SCALE GENOMIC DNA]</scope>
    <source>
        <strain evidence="6">DnA1</strain>
    </source>
</reference>
<dbReference type="PANTHER" id="PTHR23150:SF36">
    <property type="entry name" value="HERCYNINE OXYGENASE"/>
    <property type="match status" value="1"/>
</dbReference>
<dbReference type="GO" id="GO:0016491">
    <property type="term" value="F:oxidoreductase activity"/>
    <property type="evidence" value="ECO:0007669"/>
    <property type="project" value="UniProtKB-KW"/>
</dbReference>
<dbReference type="InterPro" id="IPR034660">
    <property type="entry name" value="DinB/YfiT-like"/>
</dbReference>
<evidence type="ECO:0000259" key="5">
    <source>
        <dbReference type="Pfam" id="PF12867"/>
    </source>
</evidence>
<keyword evidence="7" id="KW-1185">Reference proteome</keyword>
<evidence type="ECO:0000313" key="6">
    <source>
        <dbReference type="EMBL" id="VCU69853.1"/>
    </source>
</evidence>